<dbReference type="Gramene" id="TVU26152">
    <property type="protein sequence ID" value="TVU26152"/>
    <property type="gene ID" value="EJB05_28688"/>
</dbReference>
<evidence type="ECO:0000313" key="10">
    <source>
        <dbReference type="EMBL" id="TVU26152.1"/>
    </source>
</evidence>
<evidence type="ECO:0000256" key="1">
    <source>
        <dbReference type="ARBA" id="ARBA00004496"/>
    </source>
</evidence>
<organism evidence="10 11">
    <name type="scientific">Eragrostis curvula</name>
    <name type="common">weeping love grass</name>
    <dbReference type="NCBI Taxonomy" id="38414"/>
    <lineage>
        <taxon>Eukaryota</taxon>
        <taxon>Viridiplantae</taxon>
        <taxon>Streptophyta</taxon>
        <taxon>Embryophyta</taxon>
        <taxon>Tracheophyta</taxon>
        <taxon>Spermatophyta</taxon>
        <taxon>Magnoliopsida</taxon>
        <taxon>Liliopsida</taxon>
        <taxon>Poales</taxon>
        <taxon>Poaceae</taxon>
        <taxon>PACMAD clade</taxon>
        <taxon>Chloridoideae</taxon>
        <taxon>Eragrostideae</taxon>
        <taxon>Eragrostidinae</taxon>
        <taxon>Eragrostis</taxon>
    </lineage>
</organism>
<evidence type="ECO:0000259" key="9">
    <source>
        <dbReference type="PROSITE" id="PS50056"/>
    </source>
</evidence>
<dbReference type="Gene3D" id="3.90.190.10">
    <property type="entry name" value="Protein tyrosine phosphatase superfamily"/>
    <property type="match status" value="1"/>
</dbReference>
<dbReference type="PANTHER" id="PTHR19134:SF492">
    <property type="entry name" value="PROTEIN-TYROSINE-PHOSPHATASE PTP1"/>
    <property type="match status" value="1"/>
</dbReference>
<name>A0A5J9UQT6_9POAL</name>
<evidence type="ECO:0000256" key="4">
    <source>
        <dbReference type="ARBA" id="ARBA00022553"/>
    </source>
</evidence>
<feature type="region of interest" description="Disordered" evidence="7">
    <location>
        <begin position="1"/>
        <end position="25"/>
    </location>
</feature>
<dbReference type="Pfam" id="PF00102">
    <property type="entry name" value="Y_phosphatase"/>
    <property type="match status" value="1"/>
</dbReference>
<evidence type="ECO:0000259" key="8">
    <source>
        <dbReference type="PROSITE" id="PS50055"/>
    </source>
</evidence>
<dbReference type="PANTHER" id="PTHR19134">
    <property type="entry name" value="RECEPTOR-TYPE TYROSINE-PROTEIN PHOSPHATASE"/>
    <property type="match status" value="1"/>
</dbReference>
<sequence length="327" mass="37075">MATGASVRFDPLDPASDPPPRGLTVDQVSSCKKALKALEKRLKNPNAISKEFWSLPDVRTALQAEYKFTAARSSANRARNRYTDVMPFDESRVRLQPHTTTGNDYINASLVKTDSGRQTKFISTQGPMTNTIEDFWQMVSENRCPVIVMLTRIDGVKCDEYLPLSKEQGKYGKFNVKITKTRKEGQLVLRGVKVQRDESDAVHSLLHIEHSEWPDHGVPNGSTAIRQILKRLYYISREQPIVAHCSAGIGRTGAYITIHSTIERILLGEQDALDIAETVRKFRSQRPGMVQTESVLAHQNTWEKRYAYKYLLTKRLRPRSVTLESIT</sequence>
<dbReference type="SMART" id="SM00404">
    <property type="entry name" value="PTPc_motif"/>
    <property type="match status" value="1"/>
</dbReference>
<feature type="non-terminal residue" evidence="10">
    <location>
        <position position="1"/>
    </location>
</feature>
<reference evidence="10 11" key="1">
    <citation type="journal article" date="2019" name="Sci. Rep.">
        <title>A high-quality genome of Eragrostis curvula grass provides insights into Poaceae evolution and supports new strategies to enhance forage quality.</title>
        <authorList>
            <person name="Carballo J."/>
            <person name="Santos B.A.C.M."/>
            <person name="Zappacosta D."/>
            <person name="Garbus I."/>
            <person name="Selva J.P."/>
            <person name="Gallo C.A."/>
            <person name="Diaz A."/>
            <person name="Albertini E."/>
            <person name="Caccamo M."/>
            <person name="Echenique V."/>
        </authorList>
    </citation>
    <scope>NUCLEOTIDE SEQUENCE [LARGE SCALE GENOMIC DNA]</scope>
    <source>
        <strain evidence="11">cv. Victoria</strain>
        <tissue evidence="10">Leaf</tissue>
    </source>
</reference>
<dbReference type="FunFam" id="3.90.190.10:FF:000045">
    <property type="entry name" value="Tyrosine-protein phosphatase non-receptor type 12"/>
    <property type="match status" value="1"/>
</dbReference>
<dbReference type="Proteomes" id="UP000324897">
    <property type="component" value="Chromosome 2"/>
</dbReference>
<dbReference type="InterPro" id="IPR029021">
    <property type="entry name" value="Prot-tyrosine_phosphatase-like"/>
</dbReference>
<evidence type="ECO:0000256" key="3">
    <source>
        <dbReference type="ARBA" id="ARBA00022490"/>
    </source>
</evidence>
<dbReference type="InterPro" id="IPR000242">
    <property type="entry name" value="PTP_cat"/>
</dbReference>
<dbReference type="PROSITE" id="PS50055">
    <property type="entry name" value="TYR_PHOSPHATASE_PTP"/>
    <property type="match status" value="1"/>
</dbReference>
<keyword evidence="11" id="KW-1185">Reference proteome</keyword>
<comment type="caution">
    <text evidence="10">The sequence shown here is derived from an EMBL/GenBank/DDBJ whole genome shotgun (WGS) entry which is preliminary data.</text>
</comment>
<evidence type="ECO:0000313" key="11">
    <source>
        <dbReference type="Proteomes" id="UP000324897"/>
    </source>
</evidence>
<keyword evidence="5" id="KW-0378">Hydrolase</keyword>
<dbReference type="PRINTS" id="PR00700">
    <property type="entry name" value="PRTYPHPHTASE"/>
</dbReference>
<dbReference type="PROSITE" id="PS50056">
    <property type="entry name" value="TYR_PHOSPHATASE_2"/>
    <property type="match status" value="1"/>
</dbReference>
<dbReference type="GO" id="GO:0004725">
    <property type="term" value="F:protein tyrosine phosphatase activity"/>
    <property type="evidence" value="ECO:0007669"/>
    <property type="project" value="UniProtKB-EC"/>
</dbReference>
<dbReference type="InterPro" id="IPR000387">
    <property type="entry name" value="Tyr_Pase_dom"/>
</dbReference>
<dbReference type="InterPro" id="IPR003595">
    <property type="entry name" value="Tyr_Pase_cat"/>
</dbReference>
<dbReference type="SMART" id="SM00194">
    <property type="entry name" value="PTPc"/>
    <property type="match status" value="1"/>
</dbReference>
<dbReference type="GO" id="GO:0005737">
    <property type="term" value="C:cytoplasm"/>
    <property type="evidence" value="ECO:0007669"/>
    <property type="project" value="UniProtKB-SubCell"/>
</dbReference>
<accession>A0A5J9UQT6</accession>
<dbReference type="OrthoDB" id="10253954at2759"/>
<dbReference type="EMBL" id="RWGY01000013">
    <property type="protein sequence ID" value="TVU26152.1"/>
    <property type="molecule type" value="Genomic_DNA"/>
</dbReference>
<protein>
    <recommendedName>
        <fullName evidence="2">protein-tyrosine-phosphatase</fullName>
        <ecNumber evidence="2">3.1.3.48</ecNumber>
    </recommendedName>
</protein>
<keyword evidence="6" id="KW-0904">Protein phosphatase</keyword>
<dbReference type="EC" id="3.1.3.48" evidence="2"/>
<evidence type="ECO:0000256" key="7">
    <source>
        <dbReference type="SAM" id="MobiDB-lite"/>
    </source>
</evidence>
<keyword evidence="3" id="KW-0963">Cytoplasm</keyword>
<dbReference type="SUPFAM" id="SSF52799">
    <property type="entry name" value="(Phosphotyrosine protein) phosphatases II"/>
    <property type="match status" value="1"/>
</dbReference>
<dbReference type="AlphaFoldDB" id="A0A5J9UQT6"/>
<comment type="subcellular location">
    <subcellularLocation>
        <location evidence="1">Cytoplasm</location>
    </subcellularLocation>
</comment>
<evidence type="ECO:0000256" key="2">
    <source>
        <dbReference type="ARBA" id="ARBA00013064"/>
    </source>
</evidence>
<feature type="domain" description="Tyrosine specific protein phosphatases" evidence="9">
    <location>
        <begin position="226"/>
        <end position="297"/>
    </location>
</feature>
<keyword evidence="4" id="KW-0597">Phosphoprotein</keyword>
<proteinExistence type="predicted"/>
<gene>
    <name evidence="10" type="ORF">EJB05_28688</name>
</gene>
<evidence type="ECO:0000256" key="5">
    <source>
        <dbReference type="ARBA" id="ARBA00022801"/>
    </source>
</evidence>
<evidence type="ECO:0000256" key="6">
    <source>
        <dbReference type="ARBA" id="ARBA00022912"/>
    </source>
</evidence>
<feature type="domain" description="Tyrosine-protein phosphatase" evidence="8">
    <location>
        <begin position="48"/>
        <end position="314"/>
    </location>
</feature>
<dbReference type="InterPro" id="IPR050348">
    <property type="entry name" value="Protein-Tyr_Phosphatase"/>
</dbReference>